<proteinExistence type="predicted"/>
<sequence length="417" mass="46856">MARGRIRARLRRSNLYTFACIRPQDGEREEPHQFQGLGFSRIVFYNEPCRHVQKALKYWSNYISTTKYNVITFLPKATFKQFRRVANLYFLLAACPSFTKVSPFSIVSMVAPLAFVIGLSMAKEAMEDWRSEVELAGARQMALNVDGQASESTPKSGVHVSEIELETVVTCKDKKYQKPSIKGFSFEDSCLIIIFDQLSKNVRMYEKASTKHLKDYGEGGLLTLALAYQKLEEAEYFAWNNEFIKAKTSIGGDREVMLERVSDLMERDLILVGATAMEDKMQKGCIDKLAQACLKIWVLTGDKLEIAINIGRDGGKAVRQQGTGKITLAIGDGANDVRMIQEADIGVGISGVEGMQAVVASDFSIAQFRFLEILVAVHGHWCYKRIAQMVIIQENDIGVTLRMILFLPNSIITLDWK</sequence>
<reference evidence="1" key="1">
    <citation type="submission" date="2022-02" db="EMBL/GenBank/DDBJ databases">
        <title>Plant Genome Project.</title>
        <authorList>
            <person name="Zhang R.-G."/>
        </authorList>
    </citation>
    <scope>NUCLEOTIDE SEQUENCE</scope>
    <source>
        <strain evidence="1">AT1</strain>
    </source>
</reference>
<dbReference type="EMBL" id="CM046391">
    <property type="protein sequence ID" value="KAI8559071.1"/>
    <property type="molecule type" value="Genomic_DNA"/>
</dbReference>
<gene>
    <name evidence="1" type="ORF">RHMOL_Rhmol04G0146400</name>
</gene>
<evidence type="ECO:0000313" key="1">
    <source>
        <dbReference type="EMBL" id="KAI8559071.1"/>
    </source>
</evidence>
<evidence type="ECO:0000313" key="2">
    <source>
        <dbReference type="Proteomes" id="UP001062846"/>
    </source>
</evidence>
<comment type="caution">
    <text evidence="1">The sequence shown here is derived from an EMBL/GenBank/DDBJ whole genome shotgun (WGS) entry which is preliminary data.</text>
</comment>
<accession>A0ACC0P1N7</accession>
<organism evidence="1 2">
    <name type="scientific">Rhododendron molle</name>
    <name type="common">Chinese azalea</name>
    <name type="synonym">Azalea mollis</name>
    <dbReference type="NCBI Taxonomy" id="49168"/>
    <lineage>
        <taxon>Eukaryota</taxon>
        <taxon>Viridiplantae</taxon>
        <taxon>Streptophyta</taxon>
        <taxon>Embryophyta</taxon>
        <taxon>Tracheophyta</taxon>
        <taxon>Spermatophyta</taxon>
        <taxon>Magnoliopsida</taxon>
        <taxon>eudicotyledons</taxon>
        <taxon>Gunneridae</taxon>
        <taxon>Pentapetalae</taxon>
        <taxon>asterids</taxon>
        <taxon>Ericales</taxon>
        <taxon>Ericaceae</taxon>
        <taxon>Ericoideae</taxon>
        <taxon>Rhodoreae</taxon>
        <taxon>Rhododendron</taxon>
    </lineage>
</organism>
<dbReference type="Proteomes" id="UP001062846">
    <property type="component" value="Chromosome 4"/>
</dbReference>
<name>A0ACC0P1N7_RHOML</name>
<keyword evidence="2" id="KW-1185">Reference proteome</keyword>
<protein>
    <submittedName>
        <fullName evidence="1">Uncharacterized protein</fullName>
    </submittedName>
</protein>